<reference evidence="2" key="1">
    <citation type="journal article" date="2014" name="PLoS ONE">
        <title>Transcriptome-Based Identification of ABC Transporters in the Western Tarnished Plant Bug Lygus hesperus.</title>
        <authorList>
            <person name="Hull J.J."/>
            <person name="Chaney K."/>
            <person name="Geib S.M."/>
            <person name="Fabrick J.A."/>
            <person name="Brent C.S."/>
            <person name="Walsh D."/>
            <person name="Lavine L.C."/>
        </authorList>
    </citation>
    <scope>NUCLEOTIDE SEQUENCE</scope>
</reference>
<feature type="compositionally biased region" description="Basic residues" evidence="1">
    <location>
        <begin position="454"/>
        <end position="468"/>
    </location>
</feature>
<gene>
    <name evidence="2" type="primary">guaA_8</name>
    <name evidence="2" type="ORF">CM83_14726</name>
    <name evidence="3" type="ORF">g.23856</name>
</gene>
<dbReference type="PANTHER" id="PTHR34239">
    <property type="entry name" value="APPLE DOMAIN-CONTAINING PROTEIN"/>
    <property type="match status" value="1"/>
</dbReference>
<reference evidence="3" key="3">
    <citation type="journal article" date="2016" name="Gigascience">
        <title>De novo construction of an expanded transcriptome assembly for the western tarnished plant bug, Lygus hesperus.</title>
        <authorList>
            <person name="Tassone E.E."/>
            <person name="Geib S.M."/>
            <person name="Hall B."/>
            <person name="Fabrick J.A."/>
            <person name="Brent C.S."/>
            <person name="Hull J.J."/>
        </authorList>
    </citation>
    <scope>NUCLEOTIDE SEQUENCE</scope>
</reference>
<feature type="region of interest" description="Disordered" evidence="1">
    <location>
        <begin position="420"/>
        <end position="468"/>
    </location>
</feature>
<dbReference type="PANTHER" id="PTHR34239:SF2">
    <property type="entry name" value="TRANSPOSABLE ELEMENT P TRANSPOSASE_THAP9 CONSERVED DOMAIN-CONTAINING PROTEIN"/>
    <property type="match status" value="1"/>
</dbReference>
<dbReference type="EMBL" id="GBHO01012775">
    <property type="protein sequence ID" value="JAG30829.1"/>
    <property type="molecule type" value="Transcribed_RNA"/>
</dbReference>
<organism evidence="2">
    <name type="scientific">Lygus hesperus</name>
    <name type="common">Western plant bug</name>
    <dbReference type="NCBI Taxonomy" id="30085"/>
    <lineage>
        <taxon>Eukaryota</taxon>
        <taxon>Metazoa</taxon>
        <taxon>Ecdysozoa</taxon>
        <taxon>Arthropoda</taxon>
        <taxon>Hexapoda</taxon>
        <taxon>Insecta</taxon>
        <taxon>Pterygota</taxon>
        <taxon>Neoptera</taxon>
        <taxon>Paraneoptera</taxon>
        <taxon>Hemiptera</taxon>
        <taxon>Heteroptera</taxon>
        <taxon>Panheteroptera</taxon>
        <taxon>Cimicomorpha</taxon>
        <taxon>Miridae</taxon>
        <taxon>Mirini</taxon>
        <taxon>Lygus</taxon>
    </lineage>
</organism>
<dbReference type="EMBL" id="GDHC01013124">
    <property type="protein sequence ID" value="JAQ05505.1"/>
    <property type="molecule type" value="Transcribed_RNA"/>
</dbReference>
<evidence type="ECO:0000256" key="1">
    <source>
        <dbReference type="SAM" id="MobiDB-lite"/>
    </source>
</evidence>
<evidence type="ECO:0000313" key="3">
    <source>
        <dbReference type="EMBL" id="JAQ05505.1"/>
    </source>
</evidence>
<feature type="compositionally biased region" description="Polar residues" evidence="1">
    <location>
        <begin position="420"/>
        <end position="435"/>
    </location>
</feature>
<evidence type="ECO:0000313" key="2">
    <source>
        <dbReference type="EMBL" id="JAG30829.1"/>
    </source>
</evidence>
<reference evidence="2" key="2">
    <citation type="submission" date="2014-07" db="EMBL/GenBank/DDBJ databases">
        <authorList>
            <person name="Hull J."/>
        </authorList>
    </citation>
    <scope>NUCLEOTIDE SEQUENCE</scope>
</reference>
<feature type="compositionally biased region" description="Basic and acidic residues" evidence="1">
    <location>
        <begin position="33"/>
        <end position="54"/>
    </location>
</feature>
<sequence>MENPRTTGGRSKNASRPAEAKISRSHNNYPAPLDKERSVQHVERECSTTNERKRSAGSIEENNAKSNNREGHGHLGKPLRSIVVVPPKRRFLHTDEESGNSKNNNYVAPKGIDGKKLTCNLDLGSSSENNNFVFTEDRFAFNSRISSGLMASSIDQLGGDLFDSDKSGDDDYISLHDELEQQDEMVITDQINSDEVGESSLTIDKIVPIPEGLRKVMEKSKTPEAAKPFIHPEILETWAEQMRKGLSYDYFKDIDEKYEPKHHFPQLAPPILDDIVKEAIPAALRRKDATLMKTQEFHSKALVAMGEAMSMLADEDVDLNDPSARHVAMDLIWDSASLMCAGAFRMSLARKAAVITPFQREYKQLARDAPIGKSLLFDGKAEDWLRHVQGVNRTASQLLFRQRWNRPQMSATQQIYSTGRQYPATTPGNPGNSQRPAARLPQGGAALRGQNSRGRPRGSFRGRHPYRK</sequence>
<protein>
    <submittedName>
        <fullName evidence="2">GMP synthase [glutamine-hydrolyzing]</fullName>
    </submittedName>
</protein>
<name>A0A0A9YF63_LYGHE</name>
<feature type="region of interest" description="Disordered" evidence="1">
    <location>
        <begin position="1"/>
        <end position="78"/>
    </location>
</feature>
<accession>A0A0A9YF63</accession>
<feature type="compositionally biased region" description="Polar residues" evidence="1">
    <location>
        <begin position="1"/>
        <end position="14"/>
    </location>
</feature>
<proteinExistence type="predicted"/>
<dbReference type="AlphaFoldDB" id="A0A0A9YF63"/>